<dbReference type="EMBL" id="JACHMK010000001">
    <property type="protein sequence ID" value="MBB6335498.1"/>
    <property type="molecule type" value="Genomic_DNA"/>
</dbReference>
<comment type="caution">
    <text evidence="2">The sequence shown here is derived from an EMBL/GenBank/DDBJ whole genome shotgun (WGS) entry which is preliminary data.</text>
</comment>
<dbReference type="Proteomes" id="UP000617426">
    <property type="component" value="Unassembled WGS sequence"/>
</dbReference>
<sequence>MRIDKDLVAASATPIVLGVLAQGEEYGYSILRRIKEASGGGLDWNEGMLYPLLHRLERQGLVESRWVSAEGARRRKYYTLTKLGRRELDERTEAIGLVAATLTGLLRAATRKEGHDEDS</sequence>
<evidence type="ECO:0000259" key="1">
    <source>
        <dbReference type="Pfam" id="PF03551"/>
    </source>
</evidence>
<dbReference type="InterPro" id="IPR052509">
    <property type="entry name" value="Metal_resp_DNA-bind_regulator"/>
</dbReference>
<dbReference type="SUPFAM" id="SSF46785">
    <property type="entry name" value="Winged helix' DNA-binding domain"/>
    <property type="match status" value="1"/>
</dbReference>
<evidence type="ECO:0000313" key="2">
    <source>
        <dbReference type="EMBL" id="MBB6335498.1"/>
    </source>
</evidence>
<dbReference type="PANTHER" id="PTHR33169">
    <property type="entry name" value="PADR-FAMILY TRANSCRIPTIONAL REGULATOR"/>
    <property type="match status" value="1"/>
</dbReference>
<dbReference type="InterPro" id="IPR036388">
    <property type="entry name" value="WH-like_DNA-bd_sf"/>
</dbReference>
<keyword evidence="3" id="KW-1185">Reference proteome</keyword>
<dbReference type="Pfam" id="PF03551">
    <property type="entry name" value="PadR"/>
    <property type="match status" value="1"/>
</dbReference>
<protein>
    <submittedName>
        <fullName evidence="2">DNA-binding PadR family transcriptional regulator</fullName>
    </submittedName>
</protein>
<dbReference type="PANTHER" id="PTHR33169:SF14">
    <property type="entry name" value="TRANSCRIPTIONAL REGULATOR RV3488"/>
    <property type="match status" value="1"/>
</dbReference>
<organism evidence="2 3">
    <name type="scientific">Schaalia hyovaginalis</name>
    <dbReference type="NCBI Taxonomy" id="29316"/>
    <lineage>
        <taxon>Bacteria</taxon>
        <taxon>Bacillati</taxon>
        <taxon>Actinomycetota</taxon>
        <taxon>Actinomycetes</taxon>
        <taxon>Actinomycetales</taxon>
        <taxon>Actinomycetaceae</taxon>
        <taxon>Schaalia</taxon>
    </lineage>
</organism>
<dbReference type="AlphaFoldDB" id="A0A923IYG9"/>
<dbReference type="GeneID" id="85978718"/>
<name>A0A923IYG9_9ACTO</name>
<dbReference type="Gene3D" id="1.10.10.10">
    <property type="entry name" value="Winged helix-like DNA-binding domain superfamily/Winged helix DNA-binding domain"/>
    <property type="match status" value="1"/>
</dbReference>
<evidence type="ECO:0000313" key="3">
    <source>
        <dbReference type="Proteomes" id="UP000617426"/>
    </source>
</evidence>
<dbReference type="InterPro" id="IPR036390">
    <property type="entry name" value="WH_DNA-bd_sf"/>
</dbReference>
<dbReference type="RefSeq" id="WP_184453897.1">
    <property type="nucleotide sequence ID" value="NZ_JACHMK010000001.1"/>
</dbReference>
<dbReference type="InterPro" id="IPR005149">
    <property type="entry name" value="Tscrpt_reg_PadR_N"/>
</dbReference>
<proteinExistence type="predicted"/>
<dbReference type="GO" id="GO:0003677">
    <property type="term" value="F:DNA binding"/>
    <property type="evidence" value="ECO:0007669"/>
    <property type="project" value="UniProtKB-KW"/>
</dbReference>
<feature type="domain" description="Transcription regulator PadR N-terminal" evidence="1">
    <location>
        <begin position="16"/>
        <end position="90"/>
    </location>
</feature>
<accession>A0A923IYG9</accession>
<keyword evidence="2" id="KW-0238">DNA-binding</keyword>
<reference evidence="2" key="1">
    <citation type="submission" date="2020-08" db="EMBL/GenBank/DDBJ databases">
        <title>Sequencing the genomes of 1000 actinobacteria strains.</title>
        <authorList>
            <person name="Klenk H.-P."/>
        </authorList>
    </citation>
    <scope>NUCLEOTIDE SEQUENCE</scope>
    <source>
        <strain evidence="2">DSM 10695</strain>
    </source>
</reference>
<gene>
    <name evidence="2" type="ORF">HD592_002063</name>
</gene>